<protein>
    <recommendedName>
        <fullName evidence="16">Long-chain-alcohol oxidase</fullName>
        <ecNumber evidence="16">1.1.3.20</ecNumber>
    </recommendedName>
</protein>
<dbReference type="PIRSF" id="PIRSF028937">
    <property type="entry name" value="Lg_Ch_AO"/>
    <property type="match status" value="1"/>
</dbReference>
<sequence length="697" mass="77447">MIPDVATDYHVEVMVLLSDAIIHETRADVIKPFLRADFPEEKLDEYLRYGRPSENPAFKQGLKDVVNRSPTSTAQQFVILTNVLDSRILSPLLTGTTKLIREMTLEEREALIKSWRDSFILAKRKLYRSVHALTISCFVRFSSELHHLAVDFPEREVSESLNDGLVGDTFKYSILDRPSVQDWVLEDIDVVIIGSGSGAGVVAHTLASEGYKSLVLEKGKYYSNDELSFNDDEGYKNLYENGGTVVSSNTQITVLAGSTFGGGSTVNWSACLKTTFKVRKEWYDEFGIDWIATEDYDNCMDYVFDKMGASVDGIEHSLANQVVIDGAEKCGYKHKTIHQNTGNQKHDCGLCYKGCKSGIKQGSANCWFRDAANKGTQFLDQVVVLKLLHRNGKAVGVLCEDKVTGKKFKISGAKKYVVSGGSLNTPVILQNSGFKNKHIGSNLKLHPVTAMLGDFGRDVKSDPFIKPIMTSVCTERDDLDGKAHGAKVETLLATPYIESIFYPWNGSDGLRQDLLRYQSIAPMLIITRDKSSGTVRADPKKPGSIIIDYEVNVFDRNALLQTSLIAADLLYIEGAKEIIGPQFKSPRFKSDKPKEQRTLQDKDYVAWRKKFESIPFDFYATAYGSAHQMSTCRISGKGPSQGALDQHGRLYECKNVYVADASVMPTASGVNPMVTTMAFARHIALDIVKDLKQTSKL</sequence>
<keyword evidence="9" id="KW-0812">Transmembrane</keyword>
<evidence type="ECO:0000256" key="7">
    <source>
        <dbReference type="ARBA" id="ARBA00010790"/>
    </source>
</evidence>
<evidence type="ECO:0000256" key="12">
    <source>
        <dbReference type="ARBA" id="ARBA00023002"/>
    </source>
</evidence>
<proteinExistence type="inferred from homology"/>
<keyword evidence="11" id="KW-1133">Transmembrane helix</keyword>
<dbReference type="STRING" id="322104.A3LW61"/>
<dbReference type="AlphaFoldDB" id="A3LW61"/>
<evidence type="ECO:0000256" key="10">
    <source>
        <dbReference type="ARBA" id="ARBA00022827"/>
    </source>
</evidence>
<organism evidence="20 21">
    <name type="scientific">Scheffersomyces stipitis (strain ATCC 58785 / CBS 6054 / NBRC 10063 / NRRL Y-11545)</name>
    <name type="common">Yeast</name>
    <name type="synonym">Pichia stipitis</name>
    <dbReference type="NCBI Taxonomy" id="322104"/>
    <lineage>
        <taxon>Eukaryota</taxon>
        <taxon>Fungi</taxon>
        <taxon>Dikarya</taxon>
        <taxon>Ascomycota</taxon>
        <taxon>Saccharomycotina</taxon>
        <taxon>Pichiomycetes</taxon>
        <taxon>Debaryomycetaceae</taxon>
        <taxon>Scheffersomyces</taxon>
    </lineage>
</organism>
<evidence type="ECO:0000259" key="19">
    <source>
        <dbReference type="Pfam" id="PF05199"/>
    </source>
</evidence>
<comment type="similarity">
    <text evidence="7 16">Belongs to the GMC oxidoreductase family.</text>
</comment>
<evidence type="ECO:0000256" key="3">
    <source>
        <dbReference type="ARBA" id="ARBA00003842"/>
    </source>
</evidence>
<dbReference type="HOGENOM" id="CLU_008878_3_1_1"/>
<dbReference type="OMA" id="CFQGCKW"/>
<dbReference type="InterPro" id="IPR036188">
    <property type="entry name" value="FAD/NAD-bd_sf"/>
</dbReference>
<dbReference type="UniPathway" id="UPA00147"/>
<evidence type="ECO:0000256" key="5">
    <source>
        <dbReference type="ARBA" id="ARBA00004370"/>
    </source>
</evidence>
<dbReference type="GO" id="GO:0050660">
    <property type="term" value="F:flavin adenine dinucleotide binding"/>
    <property type="evidence" value="ECO:0007669"/>
    <property type="project" value="InterPro"/>
</dbReference>
<dbReference type="InterPro" id="IPR012400">
    <property type="entry name" value="Long_Oxdase"/>
</dbReference>
<feature type="active site" description="Proton acceptor" evidence="17">
    <location>
        <position position="627"/>
    </location>
</feature>
<dbReference type="GO" id="GO:0016020">
    <property type="term" value="C:membrane"/>
    <property type="evidence" value="ECO:0007669"/>
    <property type="project" value="UniProtKB-SubCell"/>
</dbReference>
<dbReference type="OrthoDB" id="269227at2759"/>
<keyword evidence="21" id="KW-1185">Reference proteome</keyword>
<dbReference type="SUPFAM" id="SSF51905">
    <property type="entry name" value="FAD/NAD(P)-binding domain"/>
    <property type="match status" value="1"/>
</dbReference>
<dbReference type="Proteomes" id="UP000002258">
    <property type="component" value="Chromosome 5"/>
</dbReference>
<dbReference type="GO" id="GO:0005782">
    <property type="term" value="C:peroxisomal matrix"/>
    <property type="evidence" value="ECO:0007669"/>
    <property type="project" value="UniProtKB-SubCell"/>
</dbReference>
<evidence type="ECO:0000256" key="1">
    <source>
        <dbReference type="ARBA" id="ARBA00000920"/>
    </source>
</evidence>
<evidence type="ECO:0000256" key="9">
    <source>
        <dbReference type="ARBA" id="ARBA00022692"/>
    </source>
</evidence>
<evidence type="ECO:0000256" key="16">
    <source>
        <dbReference type="PIRNR" id="PIRNR028937"/>
    </source>
</evidence>
<evidence type="ECO:0000256" key="4">
    <source>
        <dbReference type="ARBA" id="ARBA00004253"/>
    </source>
</evidence>
<dbReference type="Pfam" id="PF05199">
    <property type="entry name" value="GMC_oxred_C"/>
    <property type="match status" value="1"/>
</dbReference>
<dbReference type="KEGG" id="pic:PICST_32359"/>
<accession>A3LW61</accession>
<evidence type="ECO:0000313" key="20">
    <source>
        <dbReference type="EMBL" id="ABN67226.2"/>
    </source>
</evidence>
<evidence type="ECO:0000259" key="18">
    <source>
        <dbReference type="Pfam" id="PF00732"/>
    </source>
</evidence>
<evidence type="ECO:0000256" key="15">
    <source>
        <dbReference type="ARBA" id="ARBA00023140"/>
    </source>
</evidence>
<dbReference type="GO" id="GO:0015945">
    <property type="term" value="P:methanol metabolic process"/>
    <property type="evidence" value="ECO:0007669"/>
    <property type="project" value="UniProtKB-KW"/>
</dbReference>
<name>A3LW61_PICST</name>
<dbReference type="PANTHER" id="PTHR46056:SF12">
    <property type="entry name" value="LONG-CHAIN-ALCOHOL OXIDASE"/>
    <property type="match status" value="1"/>
</dbReference>
<keyword evidence="8" id="KW-0285">Flavoprotein</keyword>
<comment type="subcellular location">
    <subcellularLocation>
        <location evidence="5">Membrane</location>
    </subcellularLocation>
    <subcellularLocation>
        <location evidence="4">Peroxisome matrix</location>
    </subcellularLocation>
</comment>
<dbReference type="GO" id="GO:0047639">
    <property type="term" value="F:alcohol oxidase activity"/>
    <property type="evidence" value="ECO:0007669"/>
    <property type="project" value="UniProtKB-EC"/>
</dbReference>
<evidence type="ECO:0000256" key="2">
    <source>
        <dbReference type="ARBA" id="ARBA00001411"/>
    </source>
</evidence>
<evidence type="ECO:0000256" key="14">
    <source>
        <dbReference type="ARBA" id="ARBA00023136"/>
    </source>
</evidence>
<keyword evidence="15" id="KW-0576">Peroxisome</keyword>
<gene>
    <name evidence="20" type="primary">FAO2</name>
    <name evidence="20" type="ORF">PICST_32359</name>
</gene>
<dbReference type="Pfam" id="PF00732">
    <property type="entry name" value="GMC_oxred_N"/>
    <property type="match status" value="1"/>
</dbReference>
<comment type="function">
    <text evidence="3">Long-chain fatty alcohol oxidase involved in the omega-oxidation pathway of lipid degradation.</text>
</comment>
<evidence type="ECO:0000256" key="11">
    <source>
        <dbReference type="ARBA" id="ARBA00022989"/>
    </source>
</evidence>
<keyword evidence="14" id="KW-0472">Membrane</keyword>
<keyword evidence="13" id="KW-0485">Methanol utilization</keyword>
<dbReference type="InterPro" id="IPR000172">
    <property type="entry name" value="GMC_OxRdtase_N"/>
</dbReference>
<dbReference type="eggNOG" id="ENOG502QSD8">
    <property type="taxonomic scope" value="Eukaryota"/>
</dbReference>
<feature type="domain" description="Glucose-methanol-choline oxidoreductase C-terminal" evidence="19">
    <location>
        <begin position="530"/>
        <end position="680"/>
    </location>
</feature>
<dbReference type="EMBL" id="CP000499">
    <property type="protein sequence ID" value="ABN67226.2"/>
    <property type="molecule type" value="Genomic_DNA"/>
</dbReference>
<feature type="domain" description="Glucose-methanol-choline oxidoreductase N-terminal" evidence="18">
    <location>
        <begin position="235"/>
        <end position="448"/>
    </location>
</feature>
<dbReference type="GO" id="GO:0046188">
    <property type="term" value="P:methane catabolic process"/>
    <property type="evidence" value="ECO:0007669"/>
    <property type="project" value="UniProtKB-UniPathway"/>
</dbReference>
<comment type="pathway">
    <text evidence="6">Energy metabolism; methane degradation.</text>
</comment>
<dbReference type="InParanoid" id="A3LW61"/>
<dbReference type="GeneID" id="4839650"/>
<reference evidence="20 21" key="1">
    <citation type="journal article" date="2007" name="Nat. Biotechnol.">
        <title>Genome sequence of the lignocellulose-bioconverting and xylose-fermenting yeast Pichia stipitis.</title>
        <authorList>
            <person name="Jeffries T.W."/>
            <person name="Grigoriev I.V."/>
            <person name="Grimwood J."/>
            <person name="Laplaza J.M."/>
            <person name="Aerts A."/>
            <person name="Salamov A."/>
            <person name="Schmutz J."/>
            <person name="Lindquist E."/>
            <person name="Dehal P."/>
            <person name="Shapiro H."/>
            <person name="Jin Y.S."/>
            <person name="Passoth V."/>
            <person name="Richardson P.M."/>
        </authorList>
    </citation>
    <scope>NUCLEOTIDE SEQUENCE [LARGE SCALE GENOMIC DNA]</scope>
    <source>
        <strain evidence="21">ATCC 58785 / CBS 6054 / NBRC 10063 / NRRL Y-11545</strain>
    </source>
</reference>
<evidence type="ECO:0000256" key="6">
    <source>
        <dbReference type="ARBA" id="ARBA00005144"/>
    </source>
</evidence>
<evidence type="ECO:0000256" key="17">
    <source>
        <dbReference type="PIRSR" id="PIRSR028937-1"/>
    </source>
</evidence>
<dbReference type="Gene3D" id="3.50.50.60">
    <property type="entry name" value="FAD/NAD(P)-binding domain"/>
    <property type="match status" value="2"/>
</dbReference>
<dbReference type="EC" id="1.1.3.20" evidence="16"/>
<comment type="catalytic activity">
    <reaction evidence="2">
        <text>a primary alcohol + O2 = an aldehyde + H2O2</text>
        <dbReference type="Rhea" id="RHEA:19829"/>
        <dbReference type="ChEBI" id="CHEBI:15379"/>
        <dbReference type="ChEBI" id="CHEBI:15734"/>
        <dbReference type="ChEBI" id="CHEBI:16240"/>
        <dbReference type="ChEBI" id="CHEBI:17478"/>
        <dbReference type="EC" id="1.1.3.13"/>
    </reaction>
</comment>
<evidence type="ECO:0000256" key="8">
    <source>
        <dbReference type="ARBA" id="ARBA00022630"/>
    </source>
</evidence>
<dbReference type="RefSeq" id="XP_001385255.2">
    <property type="nucleotide sequence ID" value="XM_001385218.1"/>
</dbReference>
<dbReference type="InterPro" id="IPR007867">
    <property type="entry name" value="GMC_OxRtase_C"/>
</dbReference>
<evidence type="ECO:0000313" key="21">
    <source>
        <dbReference type="Proteomes" id="UP000002258"/>
    </source>
</evidence>
<keyword evidence="10" id="KW-0274">FAD</keyword>
<comment type="catalytic activity">
    <reaction evidence="1 16">
        <text>a long-chain primary fatty alcohol + O2 = a long-chain fatty aldehyde + H2O2</text>
        <dbReference type="Rhea" id="RHEA:22756"/>
        <dbReference type="ChEBI" id="CHEBI:15379"/>
        <dbReference type="ChEBI" id="CHEBI:16240"/>
        <dbReference type="ChEBI" id="CHEBI:17176"/>
        <dbReference type="ChEBI" id="CHEBI:77396"/>
        <dbReference type="EC" id="1.1.3.20"/>
    </reaction>
</comment>
<keyword evidence="12 16" id="KW-0560">Oxidoreductase</keyword>
<dbReference type="GO" id="GO:0046577">
    <property type="term" value="F:long-chain-alcohol oxidase activity"/>
    <property type="evidence" value="ECO:0007669"/>
    <property type="project" value="UniProtKB-EC"/>
</dbReference>
<evidence type="ECO:0000256" key="13">
    <source>
        <dbReference type="ARBA" id="ARBA00023095"/>
    </source>
</evidence>
<dbReference type="PANTHER" id="PTHR46056">
    <property type="entry name" value="LONG-CHAIN-ALCOHOL OXIDASE"/>
    <property type="match status" value="1"/>
</dbReference>